<accession>A0ABW6RSM9</accession>
<feature type="domain" description="Putative restriction endonuclease" evidence="1">
    <location>
        <begin position="98"/>
        <end position="253"/>
    </location>
</feature>
<dbReference type="Gene3D" id="3.90.1570.10">
    <property type="entry name" value="tt1808, chain A"/>
    <property type="match status" value="1"/>
</dbReference>
<protein>
    <submittedName>
        <fullName evidence="2">Uma2 family endonuclease</fullName>
    </submittedName>
</protein>
<sequence length="258" mass="29171">MLADMMRSPREPEMDRREIVEQLREGLAKLAANPDSSRIYTREELLREVFFDRYPAAMAVAAHDQPEEPIRSRLVSLPVPPPEGFTAADLPRLIEVVDGSFELEDGQVVMMAPADPWHDEVRDALKAALRQIAPQDVVVLSEKAIELGASAPEPDCLVVSRSAFGPHTWVYRPDDVHLAVEIVSPGTKTKDRKLRPVQYAEAGIKCFWRVENEDDEMVVYAFELLPEGGQYTPSGVFRKQLRLDRPFPIDVELPEITW</sequence>
<dbReference type="RefSeq" id="WP_169541916.1">
    <property type="nucleotide sequence ID" value="NZ_JBIAQY010000001.1"/>
</dbReference>
<dbReference type="InterPro" id="IPR012296">
    <property type="entry name" value="Nuclease_put_TT1808"/>
</dbReference>
<dbReference type="InterPro" id="IPR008538">
    <property type="entry name" value="Uma2"/>
</dbReference>
<comment type="caution">
    <text evidence="2">The sequence shown here is derived from an EMBL/GenBank/DDBJ whole genome shotgun (WGS) entry which is preliminary data.</text>
</comment>
<dbReference type="Proteomes" id="UP001601992">
    <property type="component" value="Unassembled WGS sequence"/>
</dbReference>
<dbReference type="CDD" id="cd06260">
    <property type="entry name" value="DUF820-like"/>
    <property type="match status" value="1"/>
</dbReference>
<keyword evidence="2" id="KW-0378">Hydrolase</keyword>
<keyword evidence="2" id="KW-0255">Endonuclease</keyword>
<dbReference type="PANTHER" id="PTHR35400">
    <property type="entry name" value="SLR1083 PROTEIN"/>
    <property type="match status" value="1"/>
</dbReference>
<evidence type="ECO:0000313" key="3">
    <source>
        <dbReference type="Proteomes" id="UP001601992"/>
    </source>
</evidence>
<keyword evidence="3" id="KW-1185">Reference proteome</keyword>
<dbReference type="InterPro" id="IPR011335">
    <property type="entry name" value="Restrct_endonuc-II-like"/>
</dbReference>
<dbReference type="SUPFAM" id="SSF52980">
    <property type="entry name" value="Restriction endonuclease-like"/>
    <property type="match status" value="1"/>
</dbReference>
<proteinExistence type="predicted"/>
<gene>
    <name evidence="2" type="ORF">ACFYXQ_04375</name>
</gene>
<dbReference type="PANTHER" id="PTHR35400:SF3">
    <property type="entry name" value="SLL1072 PROTEIN"/>
    <property type="match status" value="1"/>
</dbReference>
<keyword evidence="2" id="KW-0540">Nuclease</keyword>
<evidence type="ECO:0000259" key="1">
    <source>
        <dbReference type="Pfam" id="PF05685"/>
    </source>
</evidence>
<organism evidence="2 3">
    <name type="scientific">Nocardia jiangxiensis</name>
    <dbReference type="NCBI Taxonomy" id="282685"/>
    <lineage>
        <taxon>Bacteria</taxon>
        <taxon>Bacillati</taxon>
        <taxon>Actinomycetota</taxon>
        <taxon>Actinomycetes</taxon>
        <taxon>Mycobacteriales</taxon>
        <taxon>Nocardiaceae</taxon>
        <taxon>Nocardia</taxon>
    </lineage>
</organism>
<dbReference type="Pfam" id="PF05685">
    <property type="entry name" value="Uma2"/>
    <property type="match status" value="1"/>
</dbReference>
<reference evidence="2 3" key="1">
    <citation type="submission" date="2024-10" db="EMBL/GenBank/DDBJ databases">
        <title>The Natural Products Discovery Center: Release of the First 8490 Sequenced Strains for Exploring Actinobacteria Biosynthetic Diversity.</title>
        <authorList>
            <person name="Kalkreuter E."/>
            <person name="Kautsar S.A."/>
            <person name="Yang D."/>
            <person name="Bader C.D."/>
            <person name="Teijaro C.N."/>
            <person name="Fluegel L."/>
            <person name="Davis C.M."/>
            <person name="Simpson J.R."/>
            <person name="Lauterbach L."/>
            <person name="Steele A.D."/>
            <person name="Gui C."/>
            <person name="Meng S."/>
            <person name="Li G."/>
            <person name="Viehrig K."/>
            <person name="Ye F."/>
            <person name="Su P."/>
            <person name="Kiefer A.F."/>
            <person name="Nichols A."/>
            <person name="Cepeda A.J."/>
            <person name="Yan W."/>
            <person name="Fan B."/>
            <person name="Jiang Y."/>
            <person name="Adhikari A."/>
            <person name="Zheng C.-J."/>
            <person name="Schuster L."/>
            <person name="Cowan T.M."/>
            <person name="Smanski M.J."/>
            <person name="Chevrette M.G."/>
            <person name="De Carvalho L.P.S."/>
            <person name="Shen B."/>
        </authorList>
    </citation>
    <scope>NUCLEOTIDE SEQUENCE [LARGE SCALE GENOMIC DNA]</scope>
    <source>
        <strain evidence="2 3">NPDC002593</strain>
    </source>
</reference>
<dbReference type="EMBL" id="JBIAQY010000001">
    <property type="protein sequence ID" value="MFF3567001.1"/>
    <property type="molecule type" value="Genomic_DNA"/>
</dbReference>
<name>A0ABW6RSM9_9NOCA</name>
<evidence type="ECO:0000313" key="2">
    <source>
        <dbReference type="EMBL" id="MFF3567001.1"/>
    </source>
</evidence>
<dbReference type="GO" id="GO:0004519">
    <property type="term" value="F:endonuclease activity"/>
    <property type="evidence" value="ECO:0007669"/>
    <property type="project" value="UniProtKB-KW"/>
</dbReference>